<dbReference type="Proteomes" id="UP000799291">
    <property type="component" value="Unassembled WGS sequence"/>
</dbReference>
<dbReference type="OrthoDB" id="3934549at2759"/>
<sequence>MSSPNANAAPRLLGITGSLYIVALAVYGTRVFARFRQRQLGWDDFTITFAMAFAIVEWSLIAAAAQYGFGRPAAYILPSDQIMARHLLFASKAFWTVCVLFVKVSIACTLLRLKHSRSWRIFLWTMIAVQVLSCAASLIFRMLQCDPMASMWDPGAHQHAVCVRQSAVQVDMYVHAGIGTATDFMLAAVPLSFILCTRRPLHEHLAISILVGLGVFATASSIVKTMLSSSTLPGTNTLSTTVDPTLWSLLEQQIGIIASCLPALKPLWDQTITRPGTFHSPDHHRRRHRHKDGQKPHPMVTGPFRLSLPHDPFPLTLNLVLPNPSTTTTSSILGRTTTPTPDRSEETVWPPTGPSHPFPLPTNAEVRGRDDAYERMMAEGGILLTTEFQLKSEVMSRASSDGGEGGSGTAMDRERQREIEEWRVERRSTDERVRGWDGV</sequence>
<comment type="subcellular location">
    <subcellularLocation>
        <location evidence="1">Membrane</location>
        <topology evidence="1">Multi-pass membrane protein</topology>
    </subcellularLocation>
</comment>
<feature type="domain" description="Rhodopsin" evidence="8">
    <location>
        <begin position="30"/>
        <end position="268"/>
    </location>
</feature>
<keyword evidence="2 7" id="KW-0812">Transmembrane</keyword>
<evidence type="ECO:0000313" key="9">
    <source>
        <dbReference type="EMBL" id="KAF2685451.1"/>
    </source>
</evidence>
<feature type="transmembrane region" description="Helical" evidence="7">
    <location>
        <begin position="45"/>
        <end position="69"/>
    </location>
</feature>
<accession>A0A6G1J5G4</accession>
<feature type="transmembrane region" description="Helical" evidence="7">
    <location>
        <begin position="12"/>
        <end position="33"/>
    </location>
</feature>
<feature type="transmembrane region" description="Helical" evidence="7">
    <location>
        <begin position="123"/>
        <end position="143"/>
    </location>
</feature>
<feature type="region of interest" description="Disordered" evidence="6">
    <location>
        <begin position="326"/>
        <end position="364"/>
    </location>
</feature>
<feature type="compositionally biased region" description="Basic residues" evidence="6">
    <location>
        <begin position="282"/>
        <end position="292"/>
    </location>
</feature>
<name>A0A6G1J5G4_9PLEO</name>
<comment type="similarity">
    <text evidence="5">Belongs to the SAT4 family.</text>
</comment>
<feature type="region of interest" description="Disordered" evidence="6">
    <location>
        <begin position="394"/>
        <end position="419"/>
    </location>
</feature>
<feature type="transmembrane region" description="Helical" evidence="7">
    <location>
        <begin position="173"/>
        <end position="193"/>
    </location>
</feature>
<dbReference type="Pfam" id="PF20684">
    <property type="entry name" value="Fung_rhodopsin"/>
    <property type="match status" value="1"/>
</dbReference>
<gene>
    <name evidence="9" type="ORF">K458DRAFT_365867</name>
</gene>
<keyword evidence="4 7" id="KW-0472">Membrane</keyword>
<proteinExistence type="inferred from homology"/>
<keyword evidence="3 7" id="KW-1133">Transmembrane helix</keyword>
<evidence type="ECO:0000256" key="7">
    <source>
        <dbReference type="SAM" id="Phobius"/>
    </source>
</evidence>
<dbReference type="PANTHER" id="PTHR33048:SF129">
    <property type="entry name" value="INTEGRAL MEMBRANE PROTEIN-RELATED"/>
    <property type="match status" value="1"/>
</dbReference>
<evidence type="ECO:0000256" key="3">
    <source>
        <dbReference type="ARBA" id="ARBA00022989"/>
    </source>
</evidence>
<keyword evidence="10" id="KW-1185">Reference proteome</keyword>
<protein>
    <recommendedName>
        <fullName evidence="8">Rhodopsin domain-containing protein</fullName>
    </recommendedName>
</protein>
<dbReference type="InterPro" id="IPR049326">
    <property type="entry name" value="Rhodopsin_dom_fungi"/>
</dbReference>
<feature type="transmembrane region" description="Helical" evidence="7">
    <location>
        <begin position="89"/>
        <end position="111"/>
    </location>
</feature>
<feature type="region of interest" description="Disordered" evidence="6">
    <location>
        <begin position="275"/>
        <end position="298"/>
    </location>
</feature>
<dbReference type="InterPro" id="IPR052337">
    <property type="entry name" value="SAT4-like"/>
</dbReference>
<feature type="compositionally biased region" description="Low complexity" evidence="6">
    <location>
        <begin position="326"/>
        <end position="340"/>
    </location>
</feature>
<evidence type="ECO:0000256" key="5">
    <source>
        <dbReference type="ARBA" id="ARBA00038359"/>
    </source>
</evidence>
<evidence type="ECO:0000313" key="10">
    <source>
        <dbReference type="Proteomes" id="UP000799291"/>
    </source>
</evidence>
<evidence type="ECO:0000259" key="8">
    <source>
        <dbReference type="Pfam" id="PF20684"/>
    </source>
</evidence>
<reference evidence="9" key="1">
    <citation type="journal article" date="2020" name="Stud. Mycol.">
        <title>101 Dothideomycetes genomes: a test case for predicting lifestyles and emergence of pathogens.</title>
        <authorList>
            <person name="Haridas S."/>
            <person name="Albert R."/>
            <person name="Binder M."/>
            <person name="Bloem J."/>
            <person name="Labutti K."/>
            <person name="Salamov A."/>
            <person name="Andreopoulos B."/>
            <person name="Baker S."/>
            <person name="Barry K."/>
            <person name="Bills G."/>
            <person name="Bluhm B."/>
            <person name="Cannon C."/>
            <person name="Castanera R."/>
            <person name="Culley D."/>
            <person name="Daum C."/>
            <person name="Ezra D."/>
            <person name="Gonzalez J."/>
            <person name="Henrissat B."/>
            <person name="Kuo A."/>
            <person name="Liang C."/>
            <person name="Lipzen A."/>
            <person name="Lutzoni F."/>
            <person name="Magnuson J."/>
            <person name="Mondo S."/>
            <person name="Nolan M."/>
            <person name="Ohm R."/>
            <person name="Pangilinan J."/>
            <person name="Park H.-J."/>
            <person name="Ramirez L."/>
            <person name="Alfaro M."/>
            <person name="Sun H."/>
            <person name="Tritt A."/>
            <person name="Yoshinaga Y."/>
            <person name="Zwiers L.-H."/>
            <person name="Turgeon B."/>
            <person name="Goodwin S."/>
            <person name="Spatafora J."/>
            <person name="Crous P."/>
            <person name="Grigoriev I."/>
        </authorList>
    </citation>
    <scope>NUCLEOTIDE SEQUENCE</scope>
    <source>
        <strain evidence="9">CBS 122367</strain>
    </source>
</reference>
<feature type="compositionally biased region" description="Pro residues" evidence="6">
    <location>
        <begin position="351"/>
        <end position="360"/>
    </location>
</feature>
<organism evidence="9 10">
    <name type="scientific">Lentithecium fluviatile CBS 122367</name>
    <dbReference type="NCBI Taxonomy" id="1168545"/>
    <lineage>
        <taxon>Eukaryota</taxon>
        <taxon>Fungi</taxon>
        <taxon>Dikarya</taxon>
        <taxon>Ascomycota</taxon>
        <taxon>Pezizomycotina</taxon>
        <taxon>Dothideomycetes</taxon>
        <taxon>Pleosporomycetidae</taxon>
        <taxon>Pleosporales</taxon>
        <taxon>Massarineae</taxon>
        <taxon>Lentitheciaceae</taxon>
        <taxon>Lentithecium</taxon>
    </lineage>
</organism>
<evidence type="ECO:0000256" key="4">
    <source>
        <dbReference type="ARBA" id="ARBA00023136"/>
    </source>
</evidence>
<evidence type="ECO:0000256" key="1">
    <source>
        <dbReference type="ARBA" id="ARBA00004141"/>
    </source>
</evidence>
<dbReference type="PANTHER" id="PTHR33048">
    <property type="entry name" value="PTH11-LIKE INTEGRAL MEMBRANE PROTEIN (AFU_ORTHOLOGUE AFUA_5G11245)"/>
    <property type="match status" value="1"/>
</dbReference>
<feature type="transmembrane region" description="Helical" evidence="7">
    <location>
        <begin position="205"/>
        <end position="223"/>
    </location>
</feature>
<dbReference type="GO" id="GO:0016020">
    <property type="term" value="C:membrane"/>
    <property type="evidence" value="ECO:0007669"/>
    <property type="project" value="UniProtKB-SubCell"/>
</dbReference>
<evidence type="ECO:0000256" key="2">
    <source>
        <dbReference type="ARBA" id="ARBA00022692"/>
    </source>
</evidence>
<evidence type="ECO:0000256" key="6">
    <source>
        <dbReference type="SAM" id="MobiDB-lite"/>
    </source>
</evidence>
<dbReference type="EMBL" id="MU005579">
    <property type="protein sequence ID" value="KAF2685451.1"/>
    <property type="molecule type" value="Genomic_DNA"/>
</dbReference>
<dbReference type="AlphaFoldDB" id="A0A6G1J5G4"/>